<reference evidence="2 3" key="2">
    <citation type="submission" date="2019-01" db="EMBL/GenBank/DDBJ databases">
        <title>The decoding of complex shrimp genome reveals the adaptation for benthos swimmer, frequently molting mechanism and breeding impact on genome.</title>
        <authorList>
            <person name="Sun Y."/>
            <person name="Gao Y."/>
            <person name="Yu Y."/>
        </authorList>
    </citation>
    <scope>NUCLEOTIDE SEQUENCE [LARGE SCALE GENOMIC DNA]</scope>
    <source>
        <tissue evidence="2">Muscle</tissue>
    </source>
</reference>
<dbReference type="OrthoDB" id="424543at2759"/>
<keyword evidence="3" id="KW-1185">Reference proteome</keyword>
<accession>A0A423SEL2</accession>
<organism evidence="2 3">
    <name type="scientific">Penaeus vannamei</name>
    <name type="common">Whiteleg shrimp</name>
    <name type="synonym">Litopenaeus vannamei</name>
    <dbReference type="NCBI Taxonomy" id="6689"/>
    <lineage>
        <taxon>Eukaryota</taxon>
        <taxon>Metazoa</taxon>
        <taxon>Ecdysozoa</taxon>
        <taxon>Arthropoda</taxon>
        <taxon>Crustacea</taxon>
        <taxon>Multicrustacea</taxon>
        <taxon>Malacostraca</taxon>
        <taxon>Eumalacostraca</taxon>
        <taxon>Eucarida</taxon>
        <taxon>Decapoda</taxon>
        <taxon>Dendrobranchiata</taxon>
        <taxon>Penaeoidea</taxon>
        <taxon>Penaeidae</taxon>
        <taxon>Penaeus</taxon>
    </lineage>
</organism>
<feature type="region of interest" description="Disordered" evidence="1">
    <location>
        <begin position="333"/>
        <end position="373"/>
    </location>
</feature>
<evidence type="ECO:0000256" key="1">
    <source>
        <dbReference type="SAM" id="MobiDB-lite"/>
    </source>
</evidence>
<dbReference type="Proteomes" id="UP000283509">
    <property type="component" value="Unassembled WGS sequence"/>
</dbReference>
<sequence>MLQRQLPVTKVFKYLGSTLETDGGVGAEVNRRIQCGWNNWEKMSGILCDKYIPSKSFVSSFSFCPAHSFLFPSFHHSRHFSRFFFSFCLCVSFDPSPRCSLVPPFPHSLVSSPFLPHSFILHNSLNLLFLRFPCVPSFLLLVPLIPPFPHSLVSSFSFCLCVSFDPSPRFGFPGPVSTILVPLISFRSPSSFGSPRPLVPYFLLPLPLSPSTLLLPLHAPPSPPCFLLFPPRSLFSLHASLLPLSLAPPSPLHALFPSSSFFPFTLSPFLSTLPLFPSMLPPSHSSLPPFHPRSSFPLHAPLLPLPRSLLPFHDPFSPPCSLLSPSSLPPFPSTPLSPSTLLLSPPNPPSPPRTLFSPPRSSPPPTRYPFSPTLRPSSPCPLASPSSHPFIQCPLIFYALFFISLIARILCLSVPLAPLFLHPSYSLVPSSLLPLSFLFPCPHAPFFLYPSYSSSLSPLFLPPYSSSLLFPVLYFPCSSSVPLSPHPLSPLFLLSSYPSSPISSLSSSFLIPFSPSSLLPPYLSPISSLPPPVLIPSSPCPSPPPPRPSSRCSFTCCRSRKRLDS</sequence>
<reference evidence="2 3" key="1">
    <citation type="submission" date="2018-04" db="EMBL/GenBank/DDBJ databases">
        <authorList>
            <person name="Zhang X."/>
            <person name="Yuan J."/>
            <person name="Li F."/>
            <person name="Xiang J."/>
        </authorList>
    </citation>
    <scope>NUCLEOTIDE SEQUENCE [LARGE SCALE GENOMIC DNA]</scope>
    <source>
        <tissue evidence="2">Muscle</tissue>
    </source>
</reference>
<protein>
    <submittedName>
        <fullName evidence="2">Uncharacterized protein</fullName>
    </submittedName>
</protein>
<dbReference type="EMBL" id="QCYY01003586">
    <property type="protein sequence ID" value="ROT62624.1"/>
    <property type="molecule type" value="Genomic_DNA"/>
</dbReference>
<proteinExistence type="predicted"/>
<dbReference type="AlphaFoldDB" id="A0A423SEL2"/>
<name>A0A423SEL2_PENVA</name>
<feature type="region of interest" description="Disordered" evidence="1">
    <location>
        <begin position="538"/>
        <end position="565"/>
    </location>
</feature>
<comment type="caution">
    <text evidence="2">The sequence shown here is derived from an EMBL/GenBank/DDBJ whole genome shotgun (WGS) entry which is preliminary data.</text>
</comment>
<gene>
    <name evidence="2" type="ORF">C7M84_019517</name>
</gene>
<evidence type="ECO:0000313" key="3">
    <source>
        <dbReference type="Proteomes" id="UP000283509"/>
    </source>
</evidence>
<feature type="compositionally biased region" description="Pro residues" evidence="1">
    <location>
        <begin position="538"/>
        <end position="548"/>
    </location>
</feature>
<evidence type="ECO:0000313" key="2">
    <source>
        <dbReference type="EMBL" id="ROT62624.1"/>
    </source>
</evidence>